<accession>A0A564YNX8</accession>
<name>A0A564YNX8_HYMDI</name>
<dbReference type="EMBL" id="CABIJS010000321">
    <property type="protein sequence ID" value="VUZ48972.1"/>
    <property type="molecule type" value="Genomic_DNA"/>
</dbReference>
<proteinExistence type="predicted"/>
<keyword evidence="2" id="KW-1185">Reference proteome</keyword>
<dbReference type="Proteomes" id="UP000321570">
    <property type="component" value="Unassembled WGS sequence"/>
</dbReference>
<dbReference type="AlphaFoldDB" id="A0A564YNX8"/>
<organism evidence="1 2">
    <name type="scientific">Hymenolepis diminuta</name>
    <name type="common">Rat tapeworm</name>
    <dbReference type="NCBI Taxonomy" id="6216"/>
    <lineage>
        <taxon>Eukaryota</taxon>
        <taxon>Metazoa</taxon>
        <taxon>Spiralia</taxon>
        <taxon>Lophotrochozoa</taxon>
        <taxon>Platyhelminthes</taxon>
        <taxon>Cestoda</taxon>
        <taxon>Eucestoda</taxon>
        <taxon>Cyclophyllidea</taxon>
        <taxon>Hymenolepididae</taxon>
        <taxon>Hymenolepis</taxon>
    </lineage>
</organism>
<sequence>MQPVSTCYRYPSSFYSYSPVETRFFQDSDLNYHFGSTEGGTYATVTNSHSKGSDVILLLSTTGRSAISVLHKLVVYQKCSLRTLVHNFIIHFAKFCSHRSIIQLRRSLAVL</sequence>
<gene>
    <name evidence="1" type="ORF">WMSIL1_LOCUS8096</name>
</gene>
<evidence type="ECO:0000313" key="2">
    <source>
        <dbReference type="Proteomes" id="UP000321570"/>
    </source>
</evidence>
<reference evidence="1 2" key="1">
    <citation type="submission" date="2019-07" db="EMBL/GenBank/DDBJ databases">
        <authorList>
            <person name="Jastrzebski P J."/>
            <person name="Paukszto L."/>
            <person name="Jastrzebski P J."/>
        </authorList>
    </citation>
    <scope>NUCLEOTIDE SEQUENCE [LARGE SCALE GENOMIC DNA]</scope>
    <source>
        <strain evidence="1 2">WMS-il1</strain>
    </source>
</reference>
<protein>
    <submittedName>
        <fullName evidence="1">Uncharacterized protein</fullName>
    </submittedName>
</protein>
<evidence type="ECO:0000313" key="1">
    <source>
        <dbReference type="EMBL" id="VUZ48972.1"/>
    </source>
</evidence>